<dbReference type="AlphaFoldDB" id="A0AAV1SRL0"/>
<name>A0AAV1SRL0_9ROSI</name>
<dbReference type="PANTHER" id="PTHR33593">
    <property type="entry name" value="DUF1442 FAMILY PROTEIN"/>
    <property type="match status" value="1"/>
</dbReference>
<evidence type="ECO:0000313" key="1">
    <source>
        <dbReference type="EMBL" id="CAK7355768.1"/>
    </source>
</evidence>
<protein>
    <submittedName>
        <fullName evidence="1">Uncharacterized protein</fullName>
    </submittedName>
</protein>
<dbReference type="InterPro" id="IPR009902">
    <property type="entry name" value="DUF1442"/>
</dbReference>
<accession>A0AAV1SRL0</accession>
<dbReference type="Gene3D" id="3.40.50.150">
    <property type="entry name" value="Vaccinia Virus protein VP39"/>
    <property type="match status" value="1"/>
</dbReference>
<dbReference type="Pfam" id="PF07279">
    <property type="entry name" value="DUF1442"/>
    <property type="match status" value="1"/>
</dbReference>
<sequence>MHSEDRKQLMIGSTSLAANTRSRNLTLSVANKKPTHTSTSRIVNFEEAKHNLKKGYEMKLVWSPETASKAYIDTVKSCEVFQESSVAELISATAAGWNAKLIVETWSRGGILATSIGLAIASRHTDGRHVCIVPDELSRSEYEEAVGEAGMSPEIIVGEVEEAMEGLVGIDFLVVDSRRRDFARVLMLAKLSSRGAVLVCKNASTRNGSSFRWRSVVDGGSRRLVRSVFLPVGKGLDIAHVATSGGSSSNSGKGERRWIKHVDSLSGEEYVIRK</sequence>
<evidence type="ECO:0000313" key="2">
    <source>
        <dbReference type="Proteomes" id="UP001314170"/>
    </source>
</evidence>
<reference evidence="1 2" key="1">
    <citation type="submission" date="2024-01" db="EMBL/GenBank/DDBJ databases">
        <authorList>
            <person name="Waweru B."/>
        </authorList>
    </citation>
    <scope>NUCLEOTIDE SEQUENCE [LARGE SCALE GENOMIC DNA]</scope>
</reference>
<proteinExistence type="predicted"/>
<gene>
    <name evidence="1" type="ORF">DCAF_LOCUS26029</name>
</gene>
<dbReference type="Proteomes" id="UP001314170">
    <property type="component" value="Unassembled WGS sequence"/>
</dbReference>
<comment type="caution">
    <text evidence="1">The sequence shown here is derived from an EMBL/GenBank/DDBJ whole genome shotgun (WGS) entry which is preliminary data.</text>
</comment>
<dbReference type="EMBL" id="CAWUPB010001197">
    <property type="protein sequence ID" value="CAK7355768.1"/>
    <property type="molecule type" value="Genomic_DNA"/>
</dbReference>
<dbReference type="InterPro" id="IPR029063">
    <property type="entry name" value="SAM-dependent_MTases_sf"/>
</dbReference>
<keyword evidence="2" id="KW-1185">Reference proteome</keyword>
<organism evidence="1 2">
    <name type="scientific">Dovyalis caffra</name>
    <dbReference type="NCBI Taxonomy" id="77055"/>
    <lineage>
        <taxon>Eukaryota</taxon>
        <taxon>Viridiplantae</taxon>
        <taxon>Streptophyta</taxon>
        <taxon>Embryophyta</taxon>
        <taxon>Tracheophyta</taxon>
        <taxon>Spermatophyta</taxon>
        <taxon>Magnoliopsida</taxon>
        <taxon>eudicotyledons</taxon>
        <taxon>Gunneridae</taxon>
        <taxon>Pentapetalae</taxon>
        <taxon>rosids</taxon>
        <taxon>fabids</taxon>
        <taxon>Malpighiales</taxon>
        <taxon>Salicaceae</taxon>
        <taxon>Flacourtieae</taxon>
        <taxon>Dovyalis</taxon>
    </lineage>
</organism>
<dbReference type="PANTHER" id="PTHR33593:SF2">
    <property type="entry name" value="ANKYRIN REPEAT_KH DOMAIN PROTEIN (DUF1442)"/>
    <property type="match status" value="1"/>
</dbReference>